<dbReference type="RefSeq" id="WP_342703654.1">
    <property type="nucleotide sequence ID" value="NZ_CP109821.1"/>
</dbReference>
<dbReference type="NCBIfam" id="TIGR01686">
    <property type="entry name" value="FkbH"/>
    <property type="match status" value="1"/>
</dbReference>
<accession>A0ABZ3DJ49</accession>
<organism evidence="1 2">
    <name type="scientific">Burkholderia arboris</name>
    <dbReference type="NCBI Taxonomy" id="488730"/>
    <lineage>
        <taxon>Bacteria</taxon>
        <taxon>Pseudomonadati</taxon>
        <taxon>Pseudomonadota</taxon>
        <taxon>Betaproteobacteria</taxon>
        <taxon>Burkholderiales</taxon>
        <taxon>Burkholderiaceae</taxon>
        <taxon>Burkholderia</taxon>
        <taxon>Burkholderia cepacia complex</taxon>
    </lineage>
</organism>
<dbReference type="EMBL" id="CP109821">
    <property type="protein sequence ID" value="XAE48744.1"/>
    <property type="molecule type" value="Genomic_DNA"/>
</dbReference>
<dbReference type="InterPro" id="IPR023214">
    <property type="entry name" value="HAD_sf"/>
</dbReference>
<dbReference type="Gene3D" id="3.40.50.1110">
    <property type="entry name" value="SGNH hydrolase"/>
    <property type="match status" value="1"/>
</dbReference>
<protein>
    <submittedName>
        <fullName evidence="1">HAD-IIIC family phosphatase</fullName>
    </submittedName>
</protein>
<name>A0ABZ3DJ49_9BURK</name>
<dbReference type="InterPro" id="IPR010033">
    <property type="entry name" value="HAD_SF_ppase_IIIC"/>
</dbReference>
<keyword evidence="2" id="KW-1185">Reference proteome</keyword>
<gene>
    <name evidence="1" type="ORF">OHZ10_03690</name>
</gene>
<dbReference type="InterPro" id="IPR036412">
    <property type="entry name" value="HAD-like_sf"/>
</dbReference>
<dbReference type="Proteomes" id="UP001448498">
    <property type="component" value="Chromosome 1"/>
</dbReference>
<dbReference type="Pfam" id="PF00702">
    <property type="entry name" value="Hydrolase"/>
    <property type="match status" value="1"/>
</dbReference>
<dbReference type="NCBIfam" id="TIGR01681">
    <property type="entry name" value="HAD-SF-IIIC"/>
    <property type="match status" value="1"/>
</dbReference>
<proteinExistence type="predicted"/>
<dbReference type="InterPro" id="IPR010037">
    <property type="entry name" value="FkbH_domain"/>
</dbReference>
<dbReference type="SUPFAM" id="SSF56784">
    <property type="entry name" value="HAD-like"/>
    <property type="match status" value="1"/>
</dbReference>
<dbReference type="Gene3D" id="3.40.50.1000">
    <property type="entry name" value="HAD superfamily/HAD-like"/>
    <property type="match status" value="1"/>
</dbReference>
<evidence type="ECO:0000313" key="2">
    <source>
        <dbReference type="Proteomes" id="UP001448498"/>
    </source>
</evidence>
<reference evidence="1 2" key="1">
    <citation type="submission" date="2022-10" db="EMBL/GenBank/DDBJ databases">
        <title>Genomic of Burkholderia cepacia PN-1.</title>
        <authorList>
            <person name="Yang Y."/>
            <person name="Guan H."/>
            <person name="Huang J."/>
        </authorList>
    </citation>
    <scope>NUCLEOTIDE SEQUENCE [LARGE SCALE GENOMIC DNA]</scope>
    <source>
        <strain evidence="1 2">PN-1</strain>
    </source>
</reference>
<evidence type="ECO:0000313" key="1">
    <source>
        <dbReference type="EMBL" id="XAE48744.1"/>
    </source>
</evidence>
<dbReference type="InterPro" id="IPR036514">
    <property type="entry name" value="SGNH_hydro_sf"/>
</dbReference>
<sequence length="610" mass="68425">MTETTSPAAQPVDDWLHRVPNDLSTSRHGASRILVIGSCFSELLTPYAAFAFDGATVDYVPYNFAGQLPPSPPHPVEAYAFQLIVLPMRTVAPETMTARLNYQNPQRYVETFNESRQRLLQLLGGALSYNDSHQILTFVANFLVPQQNAMGRTLPRYDLRNPVFYTEKLNELIAGEVSARQNTYTIDIDAISSTIGKKYIQDDSIWVHAHGTFVFDFDYPLDSQRIEPPAQYSQQYEIKTNQFCAAVWHELRAMYTSAKQIDSVKLVIVDLDDTLWRGVIAEEGIRFNAIEGYPLGVIEALQFLKRRGILLAIASKNDEQRIRELWSTEGFVGGVISMSDFASIKINWKPKVENIQDILAETNLLPRNVVFIDDNPVERAAVAEAFPDMRVLGSDVYRLRRVLLWSGETQVAHVTDESGRRTEMIQAQIEREHARSKMSREAFLQSLQVKVTAHRVTNTNDARFTRAFELVNKSNQFNTTGRRWSFDECARAFDAGTVMVVAHVIDKYTDYGLVAVAIVHHERIEQYVMSCRVFGLGVEQSLLASITAAIHAHSDAVGDVVETPANALGRAVYSTCGFTEAVPGTWVLSRQQRLAAPRHVTFSVAGPTAV</sequence>